<sequence length="57" mass="6302">MNNSFDHLDTEYYVERAYQLRSEYVAAAVKSLVARIKSALTSGKRSTAATLQGNPAH</sequence>
<proteinExistence type="predicted"/>
<dbReference type="AlphaFoldDB" id="A0A1C3JVG6"/>
<protein>
    <submittedName>
        <fullName evidence="1">Uncharacterized protein</fullName>
    </submittedName>
</protein>
<dbReference type="EMBL" id="FLRA01000031">
    <property type="protein sequence ID" value="SBT19208.1"/>
    <property type="molecule type" value="Genomic_DNA"/>
</dbReference>
<evidence type="ECO:0000313" key="2">
    <source>
        <dbReference type="EMBL" id="SBT20897.1"/>
    </source>
</evidence>
<gene>
    <name evidence="1" type="ORF">MGA5115_03370</name>
    <name evidence="2" type="ORF">MGA5116_01484</name>
</gene>
<dbReference type="EMBL" id="FLRB01000010">
    <property type="protein sequence ID" value="SBT20897.1"/>
    <property type="molecule type" value="Genomic_DNA"/>
</dbReference>
<evidence type="ECO:0000313" key="1">
    <source>
        <dbReference type="EMBL" id="SBT19208.1"/>
    </source>
</evidence>
<organism evidence="1 4">
    <name type="scientific">Marinomonas gallaica</name>
    <dbReference type="NCBI Taxonomy" id="1806667"/>
    <lineage>
        <taxon>Bacteria</taxon>
        <taxon>Pseudomonadati</taxon>
        <taxon>Pseudomonadota</taxon>
        <taxon>Gammaproteobacteria</taxon>
        <taxon>Oceanospirillales</taxon>
        <taxon>Oceanospirillaceae</taxon>
        <taxon>Marinomonas</taxon>
    </lineage>
</organism>
<dbReference type="InterPro" id="IPR058227">
    <property type="entry name" value="RSP_7527-like"/>
</dbReference>
<reference evidence="1 4" key="2">
    <citation type="submission" date="2016-06" db="EMBL/GenBank/DDBJ databases">
        <authorList>
            <person name="Kjaerup R.B."/>
            <person name="Dalgaard T.S."/>
            <person name="Juul-Madsen H.R."/>
        </authorList>
    </citation>
    <scope>NUCLEOTIDE SEQUENCE [LARGE SCALE GENOMIC DNA]</scope>
    <source>
        <strain evidence="1 4">CECT 5115</strain>
    </source>
</reference>
<dbReference type="Proteomes" id="UP000092871">
    <property type="component" value="Unassembled WGS sequence"/>
</dbReference>
<accession>A0A1C3JVG6</accession>
<dbReference type="NCBIfam" id="NF046098">
    <property type="entry name" value="RSP_7527_fam"/>
    <property type="match status" value="1"/>
</dbReference>
<dbReference type="Proteomes" id="UP000092840">
    <property type="component" value="Unassembled WGS sequence"/>
</dbReference>
<dbReference type="RefSeq" id="WP_170756307.1">
    <property type="nucleotide sequence ID" value="NZ_FLRA01000031.1"/>
</dbReference>
<evidence type="ECO:0000313" key="3">
    <source>
        <dbReference type="Proteomes" id="UP000092840"/>
    </source>
</evidence>
<evidence type="ECO:0000313" key="4">
    <source>
        <dbReference type="Proteomes" id="UP000092871"/>
    </source>
</evidence>
<name>A0A1C3JVG6_9GAMM</name>
<reference evidence="2 3" key="1">
    <citation type="submission" date="2016-06" db="EMBL/GenBank/DDBJ databases">
        <authorList>
            <person name="Rodrigo-Torres L."/>
            <person name="Arahal D.R."/>
        </authorList>
    </citation>
    <scope>NUCLEOTIDE SEQUENCE [LARGE SCALE GENOMIC DNA]</scope>
    <source>
        <strain evidence="2 3">CECT 5116</strain>
    </source>
</reference>
<keyword evidence="3" id="KW-1185">Reference proteome</keyword>